<organism evidence="2 3">
    <name type="scientific">Microbacterium paludicola</name>
    <dbReference type="NCBI Taxonomy" id="300019"/>
    <lineage>
        <taxon>Bacteria</taxon>
        <taxon>Bacillati</taxon>
        <taxon>Actinomycetota</taxon>
        <taxon>Actinomycetes</taxon>
        <taxon>Micrococcales</taxon>
        <taxon>Microbacteriaceae</taxon>
        <taxon>Microbacterium</taxon>
    </lineage>
</organism>
<accession>A0ABU1I1D5</accession>
<protein>
    <recommendedName>
        <fullName evidence="4">O-antigen ligase domain-containing protein</fullName>
    </recommendedName>
</protein>
<evidence type="ECO:0000256" key="1">
    <source>
        <dbReference type="SAM" id="Phobius"/>
    </source>
</evidence>
<gene>
    <name evidence="2" type="ORF">QE367_001650</name>
</gene>
<evidence type="ECO:0008006" key="4">
    <source>
        <dbReference type="Google" id="ProtNLM"/>
    </source>
</evidence>
<evidence type="ECO:0000313" key="2">
    <source>
        <dbReference type="EMBL" id="MDR6167446.1"/>
    </source>
</evidence>
<feature type="transmembrane region" description="Helical" evidence="1">
    <location>
        <begin position="338"/>
        <end position="362"/>
    </location>
</feature>
<feature type="transmembrane region" description="Helical" evidence="1">
    <location>
        <begin position="374"/>
        <end position="396"/>
    </location>
</feature>
<dbReference type="RefSeq" id="WP_309665981.1">
    <property type="nucleotide sequence ID" value="NZ_JAVIZA010000001.1"/>
</dbReference>
<keyword evidence="1" id="KW-0472">Membrane</keyword>
<feature type="transmembrane region" description="Helical" evidence="1">
    <location>
        <begin position="242"/>
        <end position="258"/>
    </location>
</feature>
<dbReference type="Proteomes" id="UP001260188">
    <property type="component" value="Unassembled WGS sequence"/>
</dbReference>
<keyword evidence="1" id="KW-0812">Transmembrane</keyword>
<evidence type="ECO:0000313" key="3">
    <source>
        <dbReference type="Proteomes" id="UP001260188"/>
    </source>
</evidence>
<dbReference type="EMBL" id="JAVIZA010000001">
    <property type="protein sequence ID" value="MDR6167446.1"/>
    <property type="molecule type" value="Genomic_DNA"/>
</dbReference>
<feature type="transmembrane region" description="Helical" evidence="1">
    <location>
        <begin position="76"/>
        <end position="98"/>
    </location>
</feature>
<feature type="transmembrane region" description="Helical" evidence="1">
    <location>
        <begin position="219"/>
        <end position="236"/>
    </location>
</feature>
<reference evidence="2 3" key="1">
    <citation type="submission" date="2023-08" db="EMBL/GenBank/DDBJ databases">
        <title>Functional and genomic diversity of the sorghum phyllosphere microbiome.</title>
        <authorList>
            <person name="Shade A."/>
        </authorList>
    </citation>
    <scope>NUCLEOTIDE SEQUENCE [LARGE SCALE GENOMIC DNA]</scope>
    <source>
        <strain evidence="2 3">SORGH_AS_0919</strain>
    </source>
</reference>
<keyword evidence="3" id="KW-1185">Reference proteome</keyword>
<feature type="transmembrane region" description="Helical" evidence="1">
    <location>
        <begin position="265"/>
        <end position="283"/>
    </location>
</feature>
<feature type="transmembrane region" description="Helical" evidence="1">
    <location>
        <begin position="21"/>
        <end position="40"/>
    </location>
</feature>
<keyword evidence="1" id="KW-1133">Transmembrane helix</keyword>
<feature type="transmembrane region" description="Helical" evidence="1">
    <location>
        <begin position="192"/>
        <end position="212"/>
    </location>
</feature>
<name>A0ABU1I1D5_9MICO</name>
<sequence>MTAERVLSRKQQREATAPVSALERTSLAAVVLAIVCVWLLGWVPNLLTLLTAGRGQISGLSATVEVTELAVRASNLLSYGAFGLLLIAILFSLPRVAAARPGPYVLLLVAWGVINLLSGADVSLTSVTLPVFVFAWMLVRPPARYIYRLLAWVGVATAAISVGFALVSPLAFMSSDWAANADKALFGNDILAGPYSHSNALGLSLALTLPFVALNFKRTFRLAAVVLVSGALLWSASRLSTAAAVFALCASIIAIRASEPVARRLLSVAIMGLASVIVVLPLLTTNPTFFTNRGLIWMTSLRQTVDGAWLIGGGGSSYREVNELTTAIGFVSTTGHNLFVTFFTTGGIVTVLLILMVLVTAYMNARRVFNVDRLQLLFLSILLVLCVAEDPLRALALGPQSFVIYPMLLAMIDTSVRGASE</sequence>
<feature type="transmembrane region" description="Helical" evidence="1">
    <location>
        <begin position="104"/>
        <end position="137"/>
    </location>
</feature>
<comment type="caution">
    <text evidence="2">The sequence shown here is derived from an EMBL/GenBank/DDBJ whole genome shotgun (WGS) entry which is preliminary data.</text>
</comment>
<proteinExistence type="predicted"/>
<feature type="transmembrane region" description="Helical" evidence="1">
    <location>
        <begin position="149"/>
        <end position="172"/>
    </location>
</feature>